<dbReference type="EMBL" id="CP007033">
    <property type="protein sequence ID" value="AHF11326.1"/>
    <property type="molecule type" value="Genomic_DNA"/>
</dbReference>
<reference evidence="1 2" key="1">
    <citation type="journal article" date="2013" name="Stand. Genomic Sci.">
        <title>Complete genome sequence of Dehalobacter restrictus PER-K23(T.).</title>
        <authorList>
            <person name="Kruse T."/>
            <person name="Maillard J."/>
            <person name="Goodwin L."/>
            <person name="Woyke T."/>
            <person name="Teshima H."/>
            <person name="Bruce D."/>
            <person name="Detter C."/>
            <person name="Tapia R."/>
            <person name="Han C."/>
            <person name="Huntemann M."/>
            <person name="Wei C.L."/>
            <person name="Han J."/>
            <person name="Chen A."/>
            <person name="Kyrpides N."/>
            <person name="Szeto E."/>
            <person name="Markowitz V."/>
            <person name="Ivanova N."/>
            <person name="Pagani I."/>
            <person name="Pati A."/>
            <person name="Pitluck S."/>
            <person name="Nolan M."/>
            <person name="Holliger C."/>
            <person name="Smidt H."/>
        </authorList>
    </citation>
    <scope>NUCLEOTIDE SEQUENCE [LARGE SCALE GENOMIC DNA]</scope>
    <source>
        <strain evidence="2">DSM 9455</strain>
    </source>
</reference>
<proteinExistence type="predicted"/>
<keyword evidence="2" id="KW-1185">Reference proteome</keyword>
<organism evidence="1 2">
    <name type="scientific">Dehalobacter restrictus (strain DSM 9455 / PER-K23)</name>
    <dbReference type="NCBI Taxonomy" id="871738"/>
    <lineage>
        <taxon>Bacteria</taxon>
        <taxon>Bacillati</taxon>
        <taxon>Bacillota</taxon>
        <taxon>Clostridia</taxon>
        <taxon>Eubacteriales</taxon>
        <taxon>Desulfitobacteriaceae</taxon>
        <taxon>Dehalobacter</taxon>
    </lineage>
</organism>
<protein>
    <submittedName>
        <fullName evidence="1">Uncharacterized protein</fullName>
    </submittedName>
</protein>
<gene>
    <name evidence="1" type="ORF">DEHRE_06180</name>
</gene>
<dbReference type="Proteomes" id="UP000018934">
    <property type="component" value="Chromosome"/>
</dbReference>
<sequence>MSENKISFLSGSFLWFGAAIFSGSYDVVEIQ</sequence>
<accession>A0ABM5P9D5</accession>
<name>A0ABM5P9D5_DEHRP</name>
<evidence type="ECO:0000313" key="2">
    <source>
        <dbReference type="Proteomes" id="UP000018934"/>
    </source>
</evidence>
<evidence type="ECO:0000313" key="1">
    <source>
        <dbReference type="EMBL" id="AHF11326.1"/>
    </source>
</evidence>